<comment type="caution">
    <text evidence="1">The sequence shown here is derived from an EMBL/GenBank/DDBJ whole genome shotgun (WGS) entry which is preliminary data.</text>
</comment>
<keyword evidence="2" id="KW-1185">Reference proteome</keyword>
<organism evidence="1 2">
    <name type="scientific">Hyphomicrobium album</name>
    <dbReference type="NCBI Taxonomy" id="2665159"/>
    <lineage>
        <taxon>Bacteria</taxon>
        <taxon>Pseudomonadati</taxon>
        <taxon>Pseudomonadota</taxon>
        <taxon>Alphaproteobacteria</taxon>
        <taxon>Hyphomicrobiales</taxon>
        <taxon>Hyphomicrobiaceae</taxon>
        <taxon>Hyphomicrobium</taxon>
    </lineage>
</organism>
<dbReference type="RefSeq" id="WP_154737657.1">
    <property type="nucleotide sequence ID" value="NZ_WMBQ01000001.1"/>
</dbReference>
<sequence>MVNDRQRDALLVIGKHLKNELDREPPERKPDIEKALRRLLERDVAERSRPHTRWSGKGK</sequence>
<proteinExistence type="predicted"/>
<gene>
    <name evidence="1" type="ORF">GIW81_01910</name>
</gene>
<accession>A0A6I3KCD3</accession>
<evidence type="ECO:0000313" key="1">
    <source>
        <dbReference type="EMBL" id="MTD93085.1"/>
    </source>
</evidence>
<dbReference type="Proteomes" id="UP000440694">
    <property type="component" value="Unassembled WGS sequence"/>
</dbReference>
<reference evidence="1 2" key="1">
    <citation type="submission" date="2019-11" db="EMBL/GenBank/DDBJ databases">
        <title>Identification of a novel strain.</title>
        <authorList>
            <person name="Xu Q."/>
            <person name="Wang G."/>
        </authorList>
    </citation>
    <scope>NUCLEOTIDE SEQUENCE [LARGE SCALE GENOMIC DNA]</scope>
    <source>
        <strain evidence="2">xq</strain>
    </source>
</reference>
<evidence type="ECO:0000313" key="2">
    <source>
        <dbReference type="Proteomes" id="UP000440694"/>
    </source>
</evidence>
<name>A0A6I3KCD3_9HYPH</name>
<protein>
    <submittedName>
        <fullName evidence="1">Uncharacterized protein</fullName>
    </submittedName>
</protein>
<dbReference type="EMBL" id="WMBQ01000001">
    <property type="protein sequence ID" value="MTD93085.1"/>
    <property type="molecule type" value="Genomic_DNA"/>
</dbReference>
<dbReference type="AlphaFoldDB" id="A0A6I3KCD3"/>